<dbReference type="InterPro" id="IPR051338">
    <property type="entry name" value="NodU/CmcH_Carbamoyltrnsfr"/>
</dbReference>
<dbReference type="PANTHER" id="PTHR34847">
    <property type="entry name" value="NODULATION PROTEIN U"/>
    <property type="match status" value="1"/>
</dbReference>
<sequence>MSQKVLMYSAQTAAEYLFNGFIGGFTRGRAEAGPRALGNRSILADARSVTNKDRINGFIKNRMAFQPLAPLCLDEDFDKYFERLSCDISLDYMLFAVKCKPLAEQTVPAIIHADQTARVQLINKENYPHLYELLIEFKKLSGIGILINTSFNGKGEPIVNTPDQAYAAYKTLDLDFLVLDKYFITERL</sequence>
<dbReference type="Proteomes" id="UP000614216">
    <property type="component" value="Unassembled WGS sequence"/>
</dbReference>
<reference evidence="2" key="1">
    <citation type="submission" date="2021-01" db="EMBL/GenBank/DDBJ databases">
        <title>Fulvivirga kasyanovii gen. nov., sp nov., a novel member of the phylum Bacteroidetes isolated from seawater in a mussel farm.</title>
        <authorList>
            <person name="Zhao L.-H."/>
            <person name="Wang Z.-J."/>
        </authorList>
    </citation>
    <scope>NUCLEOTIDE SEQUENCE</scope>
    <source>
        <strain evidence="2">29W222</strain>
    </source>
</reference>
<evidence type="ECO:0000259" key="1">
    <source>
        <dbReference type="Pfam" id="PF16861"/>
    </source>
</evidence>
<accession>A0A937KBC4</accession>
<dbReference type="Gene3D" id="3.90.870.20">
    <property type="entry name" value="Carbamoyltransferase, C-terminal domain"/>
    <property type="match status" value="1"/>
</dbReference>
<evidence type="ECO:0000313" key="2">
    <source>
        <dbReference type="EMBL" id="MBL6445759.1"/>
    </source>
</evidence>
<protein>
    <recommendedName>
        <fullName evidence="1">Carbamoyltransferase C-terminal domain-containing protein</fullName>
    </recommendedName>
</protein>
<dbReference type="EMBL" id="JAEUGD010000018">
    <property type="protein sequence ID" value="MBL6445759.1"/>
    <property type="molecule type" value="Genomic_DNA"/>
</dbReference>
<dbReference type="InterPro" id="IPR038152">
    <property type="entry name" value="Carbam_trans_C_sf"/>
</dbReference>
<dbReference type="PANTHER" id="PTHR34847:SF1">
    <property type="entry name" value="NODULATION PROTEIN U"/>
    <property type="match status" value="1"/>
</dbReference>
<name>A0A937KBC4_9BACT</name>
<proteinExistence type="predicted"/>
<gene>
    <name evidence="2" type="ORF">JMN32_05530</name>
</gene>
<dbReference type="AlphaFoldDB" id="A0A937KBC4"/>
<evidence type="ECO:0000313" key="3">
    <source>
        <dbReference type="Proteomes" id="UP000614216"/>
    </source>
</evidence>
<dbReference type="Pfam" id="PF16861">
    <property type="entry name" value="Carbam_trans_C"/>
    <property type="match status" value="1"/>
</dbReference>
<feature type="domain" description="Carbamoyltransferase C-terminal" evidence="1">
    <location>
        <begin position="14"/>
        <end position="185"/>
    </location>
</feature>
<keyword evidence="3" id="KW-1185">Reference proteome</keyword>
<comment type="caution">
    <text evidence="2">The sequence shown here is derived from an EMBL/GenBank/DDBJ whole genome shotgun (WGS) entry which is preliminary data.</text>
</comment>
<organism evidence="2 3">
    <name type="scientific">Fulvivirga marina</name>
    <dbReference type="NCBI Taxonomy" id="2494733"/>
    <lineage>
        <taxon>Bacteria</taxon>
        <taxon>Pseudomonadati</taxon>
        <taxon>Bacteroidota</taxon>
        <taxon>Cytophagia</taxon>
        <taxon>Cytophagales</taxon>
        <taxon>Fulvivirgaceae</taxon>
        <taxon>Fulvivirga</taxon>
    </lineage>
</organism>
<dbReference type="RefSeq" id="WP_202855308.1">
    <property type="nucleotide sequence ID" value="NZ_JAEUGD010000018.1"/>
</dbReference>
<dbReference type="InterPro" id="IPR031730">
    <property type="entry name" value="Carbam_trans_C"/>
</dbReference>